<dbReference type="GO" id="GO:0009073">
    <property type="term" value="P:aromatic amino acid family biosynthetic process"/>
    <property type="evidence" value="ECO:0007669"/>
    <property type="project" value="InterPro"/>
</dbReference>
<dbReference type="InterPro" id="IPR052899">
    <property type="entry name" value="Class-I_DAHP_synthase"/>
</dbReference>
<reference evidence="3" key="1">
    <citation type="journal article" date="2015" name="Proc. Natl. Acad. Sci. U.S.A.">
        <title>Networks of energetic and metabolic interactions define dynamics in microbial communities.</title>
        <authorList>
            <person name="Embree M."/>
            <person name="Liu J.K."/>
            <person name="Al-Bassam M.M."/>
            <person name="Zengler K."/>
        </authorList>
    </citation>
    <scope>NUCLEOTIDE SEQUENCE</scope>
</reference>
<dbReference type="NCBIfam" id="TIGR01361">
    <property type="entry name" value="DAHP_synth_Bsub"/>
    <property type="match status" value="1"/>
</dbReference>
<evidence type="ECO:0000256" key="1">
    <source>
        <dbReference type="ARBA" id="ARBA00022679"/>
    </source>
</evidence>
<gene>
    <name evidence="3" type="ORF">ASZ90_018977</name>
</gene>
<dbReference type="PANTHER" id="PTHR43018">
    <property type="entry name" value="PHOSPHO-2-DEHYDRO-3-DEOXYHEPTONATE ALDOLASE"/>
    <property type="match status" value="1"/>
</dbReference>
<protein>
    <submittedName>
        <fullName evidence="3">2-keto-3-deoxy-d-arabino-heptulosonate-7-phosphate synthase i beta</fullName>
        <ecNumber evidence="3">2.5.1.54</ecNumber>
    </submittedName>
</protein>
<feature type="domain" description="DAHP synthetase I/KDSA" evidence="2">
    <location>
        <begin position="29"/>
        <end position="263"/>
    </location>
</feature>
<dbReference type="Gene3D" id="3.20.20.70">
    <property type="entry name" value="Aldolase class I"/>
    <property type="match status" value="1"/>
</dbReference>
<dbReference type="NCBIfam" id="NF006421">
    <property type="entry name" value="PRK08673.1"/>
    <property type="match status" value="1"/>
</dbReference>
<name>A0A0W8E4G5_9ZZZZ</name>
<sequence length="280" mass="30461">MNNLLAKQGDQLLVSRIQQAENTQFEVKGCVIGGEKTLVVAGPCAIESEEILKETAFKVRASGASMLRGGAYKPRTSPYSFQGYGEEGLKILARVGQDMNMPVVTEVMDSEDIPLVAEYSDILQVGARNMYNYSLLKKLGRLDKPVVLKRGLSATIEEWLLAAEYIMAGGNYRVVMCERGIRSSETWTRNTIDLAAVALVKELSHLPVMVDPSHGTGVRSLILPMSKAAIAAGADGLMIEVHPNPDKALSDGPQSLTPKGFSRLMREIEPVARACGRRVK</sequence>
<dbReference type="PANTHER" id="PTHR43018:SF1">
    <property type="entry name" value="PROTEIN AROA(G)"/>
    <property type="match status" value="1"/>
</dbReference>
<proteinExistence type="predicted"/>
<dbReference type="EMBL" id="LNQE01001877">
    <property type="protein sequence ID" value="KUG03544.1"/>
    <property type="molecule type" value="Genomic_DNA"/>
</dbReference>
<dbReference type="NCBIfam" id="NF009239">
    <property type="entry name" value="PRK12595.1"/>
    <property type="match status" value="1"/>
</dbReference>
<dbReference type="InterPro" id="IPR006218">
    <property type="entry name" value="DAHP1/KDSA"/>
</dbReference>
<dbReference type="GO" id="GO:0003849">
    <property type="term" value="F:3-deoxy-7-phosphoheptulonate synthase activity"/>
    <property type="evidence" value="ECO:0007669"/>
    <property type="project" value="UniProtKB-EC"/>
</dbReference>
<dbReference type="InterPro" id="IPR006268">
    <property type="entry name" value="DAHP_syn_2"/>
</dbReference>
<evidence type="ECO:0000313" key="3">
    <source>
        <dbReference type="EMBL" id="KUG03544.1"/>
    </source>
</evidence>
<dbReference type="EC" id="2.5.1.54" evidence="3"/>
<organism evidence="3">
    <name type="scientific">hydrocarbon metagenome</name>
    <dbReference type="NCBI Taxonomy" id="938273"/>
    <lineage>
        <taxon>unclassified sequences</taxon>
        <taxon>metagenomes</taxon>
        <taxon>ecological metagenomes</taxon>
    </lineage>
</organism>
<accession>A0A0W8E4G5</accession>
<dbReference type="InterPro" id="IPR013785">
    <property type="entry name" value="Aldolase_TIM"/>
</dbReference>
<dbReference type="GO" id="GO:0016832">
    <property type="term" value="F:aldehyde-lyase activity"/>
    <property type="evidence" value="ECO:0007669"/>
    <property type="project" value="InterPro"/>
</dbReference>
<dbReference type="SUPFAM" id="SSF51569">
    <property type="entry name" value="Aldolase"/>
    <property type="match status" value="1"/>
</dbReference>
<keyword evidence="1 3" id="KW-0808">Transferase</keyword>
<comment type="caution">
    <text evidence="3">The sequence shown here is derived from an EMBL/GenBank/DDBJ whole genome shotgun (WGS) entry which is preliminary data.</text>
</comment>
<dbReference type="Pfam" id="PF00793">
    <property type="entry name" value="DAHP_synth_1"/>
    <property type="match status" value="1"/>
</dbReference>
<dbReference type="AlphaFoldDB" id="A0A0W8E4G5"/>
<evidence type="ECO:0000259" key="2">
    <source>
        <dbReference type="Pfam" id="PF00793"/>
    </source>
</evidence>